<keyword evidence="2" id="KW-1133">Transmembrane helix</keyword>
<dbReference type="AlphaFoldDB" id="A0A8H4VQQ4"/>
<dbReference type="Pfam" id="PF20153">
    <property type="entry name" value="DUF6535"/>
    <property type="match status" value="1"/>
</dbReference>
<feature type="transmembrane region" description="Helical" evidence="2">
    <location>
        <begin position="66"/>
        <end position="85"/>
    </location>
</feature>
<evidence type="ECO:0000313" key="5">
    <source>
        <dbReference type="Proteomes" id="UP000521872"/>
    </source>
</evidence>
<keyword evidence="2" id="KW-0812">Transmembrane</keyword>
<feature type="domain" description="DUF6535" evidence="3">
    <location>
        <begin position="44"/>
        <end position="220"/>
    </location>
</feature>
<feature type="transmembrane region" description="Helical" evidence="2">
    <location>
        <begin position="229"/>
        <end position="258"/>
    </location>
</feature>
<organism evidence="4 5">
    <name type="scientific">Agrocybe pediades</name>
    <dbReference type="NCBI Taxonomy" id="84607"/>
    <lineage>
        <taxon>Eukaryota</taxon>
        <taxon>Fungi</taxon>
        <taxon>Dikarya</taxon>
        <taxon>Basidiomycota</taxon>
        <taxon>Agaricomycotina</taxon>
        <taxon>Agaricomycetes</taxon>
        <taxon>Agaricomycetidae</taxon>
        <taxon>Agaricales</taxon>
        <taxon>Agaricineae</taxon>
        <taxon>Strophariaceae</taxon>
        <taxon>Agrocybe</taxon>
    </lineage>
</organism>
<sequence>MPSSQVANDEDAANGFNDLGRESPPQVDEHGFMFAPKKPEGDLWEVALEPFMKREREQCDAWKEEVQNLLIFAGLFSAVVTAFVIESYKSLQVDPQDTMVSLLSNILVRLENGTATATPTPNLPSGQVPFVPDKSAERINSFWFISLVLSLATALIGIISLQWLREYQSYANFNSEETFALFNMRKDGFERWHVPKVFAALPLLLQGALVLFLAGMVDFSLALGIKVGIPVTVAIALTLAFLLLTTILPTFQGLLYLFRLPRTKSPQHLVPQCPYKSPQSRAFRVVALPLYAFFMAVLGPLEDLASRLEPMYRFFVKPREENSASTAPTPLVAYGDVLYRLFSRRTWSEYDQAWLQLRFNVSQALFHSVTTPGQFIFPNTYFQFTPYVTRLTDLLGCLRRIMESNAPETSMEAAYHCFIRVSLSLMDSFEKTTWLSHQILPYFYLQTILIGDEPRQFLLSECLDMSAMNESVYTALHYEALTFFMSIPGSPAWRNHCIELEILLKGWIYSDHRELQSPALALSFNRLPRFIRMKLHPFFNQSNPLPDSPLALMVHIDIYGPAPISTPPVFPEGLISKYCTIYFAFFTCISKGDQYADWTTSIHMTPEVTAMLMEAARVGYHNLLVPTSIAIADIIIDCLQKYLDMPSDERNGDGPTYNLLFYAASIYLSAFPKTTPCPWTRSIHSVYEKLEDARKVLVQYKARVLDVVGPDQVIERHFVDYYDPLYGPTDMSQLDVLRIPRRFSAEWWSFLEVPFVYPGGEVVEIWIGEPEGAPIATTPTSIPDLPSTSNP</sequence>
<accession>A0A8H4VQQ4</accession>
<dbReference type="EMBL" id="JAACJL010000017">
    <property type="protein sequence ID" value="KAF4618838.1"/>
    <property type="molecule type" value="Genomic_DNA"/>
</dbReference>
<dbReference type="InterPro" id="IPR045338">
    <property type="entry name" value="DUF6535"/>
</dbReference>
<comment type="caution">
    <text evidence="4">The sequence shown here is derived from an EMBL/GenBank/DDBJ whole genome shotgun (WGS) entry which is preliminary data.</text>
</comment>
<evidence type="ECO:0000256" key="2">
    <source>
        <dbReference type="SAM" id="Phobius"/>
    </source>
</evidence>
<evidence type="ECO:0000256" key="1">
    <source>
        <dbReference type="SAM" id="MobiDB-lite"/>
    </source>
</evidence>
<proteinExistence type="predicted"/>
<protein>
    <recommendedName>
        <fullName evidence="3">DUF6535 domain-containing protein</fullName>
    </recommendedName>
</protein>
<name>A0A8H4VQQ4_9AGAR</name>
<reference evidence="4 5" key="1">
    <citation type="submission" date="2019-12" db="EMBL/GenBank/DDBJ databases">
        <authorList>
            <person name="Floudas D."/>
            <person name="Bentzer J."/>
            <person name="Ahren D."/>
            <person name="Johansson T."/>
            <person name="Persson P."/>
            <person name="Tunlid A."/>
        </authorList>
    </citation>
    <scope>NUCLEOTIDE SEQUENCE [LARGE SCALE GENOMIC DNA]</scope>
    <source>
        <strain evidence="4 5">CBS 102.39</strain>
    </source>
</reference>
<evidence type="ECO:0000313" key="4">
    <source>
        <dbReference type="EMBL" id="KAF4618838.1"/>
    </source>
</evidence>
<dbReference type="Proteomes" id="UP000521872">
    <property type="component" value="Unassembled WGS sequence"/>
</dbReference>
<feature type="transmembrane region" description="Helical" evidence="2">
    <location>
        <begin position="282"/>
        <end position="301"/>
    </location>
</feature>
<feature type="transmembrane region" description="Helical" evidence="2">
    <location>
        <begin position="194"/>
        <end position="217"/>
    </location>
</feature>
<gene>
    <name evidence="4" type="ORF">D9613_009698</name>
</gene>
<evidence type="ECO:0000259" key="3">
    <source>
        <dbReference type="Pfam" id="PF20153"/>
    </source>
</evidence>
<keyword evidence="5" id="KW-1185">Reference proteome</keyword>
<keyword evidence="2" id="KW-0472">Membrane</keyword>
<feature type="region of interest" description="Disordered" evidence="1">
    <location>
        <begin position="1"/>
        <end position="31"/>
    </location>
</feature>
<feature type="transmembrane region" description="Helical" evidence="2">
    <location>
        <begin position="142"/>
        <end position="164"/>
    </location>
</feature>